<evidence type="ECO:0000313" key="5">
    <source>
        <dbReference type="Proteomes" id="UP000002035"/>
    </source>
</evidence>
<evidence type="ECO:0000259" key="3">
    <source>
        <dbReference type="Pfam" id="PF12813"/>
    </source>
</evidence>
<proteinExistence type="inferred from homology"/>
<dbReference type="Pfam" id="PF12813">
    <property type="entry name" value="XPG_I_2"/>
    <property type="match status" value="1"/>
</dbReference>
<dbReference type="eggNOG" id="ENOG502S2DC">
    <property type="taxonomic scope" value="Eukaryota"/>
</dbReference>
<comment type="similarity">
    <text evidence="1">Belongs to the asteroid family.</text>
</comment>
<accession>C5FGT6</accession>
<name>C5FGT6_ARTOC</name>
<feature type="region of interest" description="Disordered" evidence="2">
    <location>
        <begin position="543"/>
        <end position="598"/>
    </location>
</feature>
<dbReference type="RefSeq" id="XP_002849856.1">
    <property type="nucleotide sequence ID" value="XM_002849810.1"/>
</dbReference>
<dbReference type="Proteomes" id="UP000002035">
    <property type="component" value="Unassembled WGS sequence"/>
</dbReference>
<feature type="compositionally biased region" description="Basic residues" evidence="2">
    <location>
        <begin position="571"/>
        <end position="580"/>
    </location>
</feature>
<dbReference type="OrthoDB" id="5297549at2759"/>
<dbReference type="PANTHER" id="PTHR15665:SF1">
    <property type="entry name" value="PROTEIN ASTEROID HOMOLOG 1"/>
    <property type="match status" value="1"/>
</dbReference>
<dbReference type="AlphaFoldDB" id="C5FGT6"/>
<dbReference type="VEuPathDB" id="FungiDB:MCYG_02790"/>
<evidence type="ECO:0000313" key="4">
    <source>
        <dbReference type="EMBL" id="EEQ29971.1"/>
    </source>
</evidence>
<sequence length="610" mass="68530">MATMEQHLNPFSAQPSSNEVSVGVMKMLLHLRSIGVNVEKIYFDGALPAFKRKTRIERMGKLASKLQQACLAKEHGFKGGTVRRGQARLDTEIFFSRRLMNPKFYTLPDNPLMVATVAEDLKYRWDWESIKPYYSSDSLGENSGPVGFLWANITEVVLGEADVFCAEIARERGSAVLTGDSDLVVHDLGPNGSVVFLDSIEKYDIVDTNDGLPSFGVRATETRPANIAHHLGVKSLLRVGYELKQNPYLKWSKVAELCKAADEKQEMTSSYDEFLNEYNARPYWMPESDGNGFPLLDSKVSELVAQYHLPSFNADGDELYYYLPVMVEKHGRRCAWAEGGDIRAIAYSIYNLSFSKGERRATVLEYARRGQRIVPTPVSLLSEEAIASPVEELLVQLQSAQFPVRGANVYYWVLFALIRIYAGLEHSQLPKPRAMANFFKVGHAGEMLQWDDIHLRAQILCILYSLRMLKQLLQVSLLKGGPEVQRLGKPLLEMLSSLPTLSTLSDAGINSSNAKEEDEKHLAHVINTIFERLGNGKQVLIPETEQGDQPTPEEMGNPIHIMNSMQPHAPNNKKRKRAKRSTIPPSTAHRRPEHNKNIYEILQSACDAQP</sequence>
<dbReference type="EMBL" id="DS995702">
    <property type="protein sequence ID" value="EEQ29971.1"/>
    <property type="molecule type" value="Genomic_DNA"/>
</dbReference>
<dbReference type="OMA" id="GEADDWC"/>
<reference evidence="5" key="1">
    <citation type="journal article" date="2012" name="MBio">
        <title>Comparative genome analysis of Trichophyton rubrum and related dermatophytes reveals candidate genes involved in infection.</title>
        <authorList>
            <person name="Martinez D.A."/>
            <person name="Oliver B.G."/>
            <person name="Graeser Y."/>
            <person name="Goldberg J.M."/>
            <person name="Li W."/>
            <person name="Martinez-Rossi N.M."/>
            <person name="Monod M."/>
            <person name="Shelest E."/>
            <person name="Barton R.C."/>
            <person name="Birch E."/>
            <person name="Brakhage A.A."/>
            <person name="Chen Z."/>
            <person name="Gurr S.J."/>
            <person name="Heiman D."/>
            <person name="Heitman J."/>
            <person name="Kosti I."/>
            <person name="Rossi A."/>
            <person name="Saif S."/>
            <person name="Samalova M."/>
            <person name="Saunders C.W."/>
            <person name="Shea T."/>
            <person name="Summerbell R.C."/>
            <person name="Xu J."/>
            <person name="Young S."/>
            <person name="Zeng Q."/>
            <person name="Birren B.W."/>
            <person name="Cuomo C.A."/>
            <person name="White T.C."/>
        </authorList>
    </citation>
    <scope>NUCLEOTIDE SEQUENCE [LARGE SCALE GENOMIC DNA]</scope>
    <source>
        <strain evidence="5">ATCC MYA-4605 / CBS 113480</strain>
    </source>
</reference>
<gene>
    <name evidence="4" type="ORF">MCYG_02790</name>
</gene>
<dbReference type="GeneID" id="9223068"/>
<feature type="domain" description="Asteroid" evidence="3">
    <location>
        <begin position="110"/>
        <end position="380"/>
    </location>
</feature>
<dbReference type="InterPro" id="IPR026832">
    <property type="entry name" value="Asteroid"/>
</dbReference>
<evidence type="ECO:0000256" key="2">
    <source>
        <dbReference type="SAM" id="MobiDB-lite"/>
    </source>
</evidence>
<dbReference type="InterPro" id="IPR039436">
    <property type="entry name" value="Asteroid_dom"/>
</dbReference>
<protein>
    <recommendedName>
        <fullName evidence="3">Asteroid domain-containing protein</fullName>
    </recommendedName>
</protein>
<dbReference type="STRING" id="554155.C5FGT6"/>
<dbReference type="InterPro" id="IPR029060">
    <property type="entry name" value="PIN-like_dom_sf"/>
</dbReference>
<dbReference type="HOGENOM" id="CLU_016461_1_0_1"/>
<dbReference type="SUPFAM" id="SSF88723">
    <property type="entry name" value="PIN domain-like"/>
    <property type="match status" value="1"/>
</dbReference>
<evidence type="ECO:0000256" key="1">
    <source>
        <dbReference type="ARBA" id="ARBA00007398"/>
    </source>
</evidence>
<keyword evidence="5" id="KW-1185">Reference proteome</keyword>
<organism evidence="4 5">
    <name type="scientific">Arthroderma otae (strain ATCC MYA-4605 / CBS 113480)</name>
    <name type="common">Microsporum canis</name>
    <dbReference type="NCBI Taxonomy" id="554155"/>
    <lineage>
        <taxon>Eukaryota</taxon>
        <taxon>Fungi</taxon>
        <taxon>Dikarya</taxon>
        <taxon>Ascomycota</taxon>
        <taxon>Pezizomycotina</taxon>
        <taxon>Eurotiomycetes</taxon>
        <taxon>Eurotiomycetidae</taxon>
        <taxon>Onygenales</taxon>
        <taxon>Arthrodermataceae</taxon>
        <taxon>Microsporum</taxon>
    </lineage>
</organism>
<dbReference type="PANTHER" id="PTHR15665">
    <property type="entry name" value="ASTEROID PROTEIN"/>
    <property type="match status" value="1"/>
</dbReference>